<dbReference type="InterPro" id="IPR051951">
    <property type="entry name" value="UNC-93_regulatory"/>
</dbReference>
<keyword evidence="2" id="KW-1133">Transmembrane helix</keyword>
<keyword evidence="4" id="KW-1185">Reference proteome</keyword>
<evidence type="ECO:0000313" key="3">
    <source>
        <dbReference type="EMBL" id="TQE01724.1"/>
    </source>
</evidence>
<dbReference type="STRING" id="106549.A0A540MSG6"/>
<sequence length="264" mass="29084">MESAAMVFVASFHDLESSHDLEKPLLVDNSWGTYLTAAVHSHARDNGLHEGTDGNASDINLLFTVFLCNMTLGTILMCFLSKRDDEVESHNLLATLVSLPMSLIHPLFDIRRLLIIPPWHIQDYNKHLWVEFTKYIVKPMLGMSGVGGEMAVYGAFDAVSITLIVTGGTLVHAAIFIWLLLFLQSHSSSSGLVGIMNLLIMSALLGIGNGVFNTQLTFAQLKVWQCGAVALIFFISPYISLQAILVLTLSAICLSYASFLFLYR</sequence>
<organism evidence="3 4">
    <name type="scientific">Malus baccata</name>
    <name type="common">Siberian crab apple</name>
    <name type="synonym">Pyrus baccata</name>
    <dbReference type="NCBI Taxonomy" id="106549"/>
    <lineage>
        <taxon>Eukaryota</taxon>
        <taxon>Viridiplantae</taxon>
        <taxon>Streptophyta</taxon>
        <taxon>Embryophyta</taxon>
        <taxon>Tracheophyta</taxon>
        <taxon>Spermatophyta</taxon>
        <taxon>Magnoliopsida</taxon>
        <taxon>eudicotyledons</taxon>
        <taxon>Gunneridae</taxon>
        <taxon>Pentapetalae</taxon>
        <taxon>rosids</taxon>
        <taxon>fabids</taxon>
        <taxon>Rosales</taxon>
        <taxon>Rosaceae</taxon>
        <taxon>Amygdaloideae</taxon>
        <taxon>Maleae</taxon>
        <taxon>Malus</taxon>
    </lineage>
</organism>
<reference evidence="3 4" key="1">
    <citation type="journal article" date="2019" name="G3 (Bethesda)">
        <title>Sequencing of a Wild Apple (Malus baccata) Genome Unravels the Differences Between Cultivated and Wild Apple Species Regarding Disease Resistance and Cold Tolerance.</title>
        <authorList>
            <person name="Chen X."/>
        </authorList>
    </citation>
    <scope>NUCLEOTIDE SEQUENCE [LARGE SCALE GENOMIC DNA]</scope>
    <source>
        <strain evidence="4">cv. Shandingzi</strain>
        <tissue evidence="3">Leaves</tissue>
    </source>
</reference>
<dbReference type="Proteomes" id="UP000315295">
    <property type="component" value="Unassembled WGS sequence"/>
</dbReference>
<keyword evidence="2" id="KW-0812">Transmembrane</keyword>
<proteinExistence type="inferred from homology"/>
<accession>A0A540MSG6</accession>
<dbReference type="PANTHER" id="PTHR19444:SF13">
    <property type="entry name" value="PROTEIN UNC-93 HOMOLOG A"/>
    <property type="match status" value="1"/>
</dbReference>
<name>A0A540MSG6_MALBA</name>
<protein>
    <submittedName>
        <fullName evidence="3">Uncharacterized protein</fullName>
    </submittedName>
</protein>
<evidence type="ECO:0000313" key="4">
    <source>
        <dbReference type="Proteomes" id="UP000315295"/>
    </source>
</evidence>
<gene>
    <name evidence="3" type="ORF">C1H46_012668</name>
</gene>
<evidence type="ECO:0000256" key="1">
    <source>
        <dbReference type="ARBA" id="ARBA00009172"/>
    </source>
</evidence>
<feature type="transmembrane region" description="Helical" evidence="2">
    <location>
        <begin position="59"/>
        <end position="80"/>
    </location>
</feature>
<evidence type="ECO:0000256" key="2">
    <source>
        <dbReference type="SAM" id="Phobius"/>
    </source>
</evidence>
<comment type="caution">
    <text evidence="3">The sequence shown here is derived from an EMBL/GenBank/DDBJ whole genome shotgun (WGS) entry which is preliminary data.</text>
</comment>
<feature type="transmembrane region" description="Helical" evidence="2">
    <location>
        <begin position="243"/>
        <end position="263"/>
    </location>
</feature>
<dbReference type="EMBL" id="VIEB01000189">
    <property type="protein sequence ID" value="TQE01724.1"/>
    <property type="molecule type" value="Genomic_DNA"/>
</dbReference>
<comment type="similarity">
    <text evidence="1">Belongs to the unc-93 family.</text>
</comment>
<feature type="transmembrane region" description="Helical" evidence="2">
    <location>
        <begin position="158"/>
        <end position="183"/>
    </location>
</feature>
<dbReference type="PANTHER" id="PTHR19444">
    <property type="entry name" value="UNC-93 RELATED"/>
    <property type="match status" value="1"/>
</dbReference>
<feature type="transmembrane region" description="Helical" evidence="2">
    <location>
        <begin position="190"/>
        <end position="212"/>
    </location>
</feature>
<dbReference type="AlphaFoldDB" id="A0A540MSG6"/>
<keyword evidence="2" id="KW-0472">Membrane</keyword>